<dbReference type="AlphaFoldDB" id="A0A517SKQ4"/>
<keyword evidence="2" id="KW-1185">Reference proteome</keyword>
<evidence type="ECO:0000313" key="2">
    <source>
        <dbReference type="Proteomes" id="UP000315700"/>
    </source>
</evidence>
<dbReference type="KEGG" id="ccos:Pan44_47530"/>
<protein>
    <submittedName>
        <fullName evidence="1">Uncharacterized protein</fullName>
    </submittedName>
</protein>
<reference evidence="1 2" key="1">
    <citation type="submission" date="2019-02" db="EMBL/GenBank/DDBJ databases">
        <title>Deep-cultivation of Planctomycetes and their phenomic and genomic characterization uncovers novel biology.</title>
        <authorList>
            <person name="Wiegand S."/>
            <person name="Jogler M."/>
            <person name="Boedeker C."/>
            <person name="Pinto D."/>
            <person name="Vollmers J."/>
            <person name="Rivas-Marin E."/>
            <person name="Kohn T."/>
            <person name="Peeters S.H."/>
            <person name="Heuer A."/>
            <person name="Rast P."/>
            <person name="Oberbeckmann S."/>
            <person name="Bunk B."/>
            <person name="Jeske O."/>
            <person name="Meyerdierks A."/>
            <person name="Storesund J.E."/>
            <person name="Kallscheuer N."/>
            <person name="Luecker S."/>
            <person name="Lage O.M."/>
            <person name="Pohl T."/>
            <person name="Merkel B.J."/>
            <person name="Hornburger P."/>
            <person name="Mueller R.-W."/>
            <person name="Bruemmer F."/>
            <person name="Labrenz M."/>
            <person name="Spormann A.M."/>
            <person name="Op den Camp H."/>
            <person name="Overmann J."/>
            <person name="Amann R."/>
            <person name="Jetten M.S.M."/>
            <person name="Mascher T."/>
            <person name="Medema M.H."/>
            <person name="Devos D.P."/>
            <person name="Kaster A.-K."/>
            <person name="Ovreas L."/>
            <person name="Rohde M."/>
            <person name="Galperin M.Y."/>
            <person name="Jogler C."/>
        </authorList>
    </citation>
    <scope>NUCLEOTIDE SEQUENCE [LARGE SCALE GENOMIC DNA]</scope>
    <source>
        <strain evidence="1 2">Pan44</strain>
    </source>
</reference>
<evidence type="ECO:0000313" key="1">
    <source>
        <dbReference type="EMBL" id="QDT56696.1"/>
    </source>
</evidence>
<organism evidence="1 2">
    <name type="scientific">Caulifigura coniformis</name>
    <dbReference type="NCBI Taxonomy" id="2527983"/>
    <lineage>
        <taxon>Bacteria</taxon>
        <taxon>Pseudomonadati</taxon>
        <taxon>Planctomycetota</taxon>
        <taxon>Planctomycetia</taxon>
        <taxon>Planctomycetales</taxon>
        <taxon>Planctomycetaceae</taxon>
        <taxon>Caulifigura</taxon>
    </lineage>
</organism>
<dbReference type="InParanoid" id="A0A517SKQ4"/>
<proteinExistence type="predicted"/>
<gene>
    <name evidence="1" type="ORF">Pan44_47530</name>
</gene>
<accession>A0A517SKQ4</accession>
<dbReference type="Proteomes" id="UP000315700">
    <property type="component" value="Chromosome"/>
</dbReference>
<sequence>METEAATTFIKRQAEMHRRGIITPLELSNTVFDGFELQYKEGDLPLLLRSLTTSGLVFIVAESDLWFPRTTEGWAKFRMLRGIGGPQFQCPADEERDLAEGQGRAYRFAKTLRSALRTSCKGLMSKSVEQKVILLLSQQLEKQRGFGAHEDLLLTYERVIDQRRRAYEKRWGKPVGKPRK</sequence>
<name>A0A517SKQ4_9PLAN</name>
<dbReference type="EMBL" id="CP036271">
    <property type="protein sequence ID" value="QDT56696.1"/>
    <property type="molecule type" value="Genomic_DNA"/>
</dbReference>